<keyword evidence="1" id="KW-0808">Transferase</keyword>
<name>A0ABP7D0P4_9ACTN</name>
<evidence type="ECO:0000259" key="3">
    <source>
        <dbReference type="Pfam" id="PF13581"/>
    </source>
</evidence>
<sequence length="149" mass="16115">MVFDFELRCAITAELGLIRDLVRLHGRHSGLPGHRLEELVLAVNEAVTNVLDHGGGAGTVTARNTGGRIVVEVLDVADRLTHDHLAAAVVDPAGARGYGLWLIQHLCDGVELERTDSGSLLRLHVQMAPTASGHASHPDQRTNRRMQRA</sequence>
<dbReference type="PANTHER" id="PTHR35526">
    <property type="entry name" value="ANTI-SIGMA-F FACTOR RSBW-RELATED"/>
    <property type="match status" value="1"/>
</dbReference>
<dbReference type="SUPFAM" id="SSF55874">
    <property type="entry name" value="ATPase domain of HSP90 chaperone/DNA topoisomerase II/histidine kinase"/>
    <property type="match status" value="1"/>
</dbReference>
<gene>
    <name evidence="4" type="ORF">GCM10022224_074270</name>
</gene>
<dbReference type="InterPro" id="IPR003594">
    <property type="entry name" value="HATPase_dom"/>
</dbReference>
<evidence type="ECO:0000313" key="4">
    <source>
        <dbReference type="EMBL" id="GAA3697527.1"/>
    </source>
</evidence>
<dbReference type="InterPro" id="IPR050267">
    <property type="entry name" value="Anti-sigma-factor_SerPK"/>
</dbReference>
<dbReference type="Proteomes" id="UP001500902">
    <property type="component" value="Unassembled WGS sequence"/>
</dbReference>
<dbReference type="Pfam" id="PF13581">
    <property type="entry name" value="HATPase_c_2"/>
    <property type="match status" value="1"/>
</dbReference>
<evidence type="ECO:0000313" key="5">
    <source>
        <dbReference type="Proteomes" id="UP001500902"/>
    </source>
</evidence>
<dbReference type="EMBL" id="BAAAZP010000150">
    <property type="protein sequence ID" value="GAA3697527.1"/>
    <property type="molecule type" value="Genomic_DNA"/>
</dbReference>
<reference evidence="5" key="1">
    <citation type="journal article" date="2019" name="Int. J. Syst. Evol. Microbiol.">
        <title>The Global Catalogue of Microorganisms (GCM) 10K type strain sequencing project: providing services to taxonomists for standard genome sequencing and annotation.</title>
        <authorList>
            <consortium name="The Broad Institute Genomics Platform"/>
            <consortium name="The Broad Institute Genome Sequencing Center for Infectious Disease"/>
            <person name="Wu L."/>
            <person name="Ma J."/>
        </authorList>
    </citation>
    <scope>NUCLEOTIDE SEQUENCE [LARGE SCALE GENOMIC DNA]</scope>
    <source>
        <strain evidence="5">JCM 16904</strain>
    </source>
</reference>
<feature type="domain" description="Histidine kinase/HSP90-like ATPase" evidence="3">
    <location>
        <begin position="14"/>
        <end position="123"/>
    </location>
</feature>
<dbReference type="CDD" id="cd16936">
    <property type="entry name" value="HATPase_RsbW-like"/>
    <property type="match status" value="1"/>
</dbReference>
<comment type="caution">
    <text evidence="4">The sequence shown here is derived from an EMBL/GenBank/DDBJ whole genome shotgun (WGS) entry which is preliminary data.</text>
</comment>
<dbReference type="PANTHER" id="PTHR35526:SF3">
    <property type="entry name" value="ANTI-SIGMA-F FACTOR RSBW"/>
    <property type="match status" value="1"/>
</dbReference>
<dbReference type="RefSeq" id="WP_344888961.1">
    <property type="nucleotide sequence ID" value="NZ_BAAAZP010000150.1"/>
</dbReference>
<protein>
    <recommendedName>
        <fullName evidence="3">Histidine kinase/HSP90-like ATPase domain-containing protein</fullName>
    </recommendedName>
</protein>
<evidence type="ECO:0000256" key="1">
    <source>
        <dbReference type="ARBA" id="ARBA00022527"/>
    </source>
</evidence>
<dbReference type="InterPro" id="IPR036890">
    <property type="entry name" value="HATPase_C_sf"/>
</dbReference>
<dbReference type="Gene3D" id="3.30.565.10">
    <property type="entry name" value="Histidine kinase-like ATPase, C-terminal domain"/>
    <property type="match status" value="1"/>
</dbReference>
<evidence type="ECO:0000256" key="2">
    <source>
        <dbReference type="SAM" id="MobiDB-lite"/>
    </source>
</evidence>
<organism evidence="4 5">
    <name type="scientific">Nonomuraea antimicrobica</name>
    <dbReference type="NCBI Taxonomy" id="561173"/>
    <lineage>
        <taxon>Bacteria</taxon>
        <taxon>Bacillati</taxon>
        <taxon>Actinomycetota</taxon>
        <taxon>Actinomycetes</taxon>
        <taxon>Streptosporangiales</taxon>
        <taxon>Streptosporangiaceae</taxon>
        <taxon>Nonomuraea</taxon>
    </lineage>
</organism>
<proteinExistence type="predicted"/>
<keyword evidence="1" id="KW-0418">Kinase</keyword>
<feature type="region of interest" description="Disordered" evidence="2">
    <location>
        <begin position="128"/>
        <end position="149"/>
    </location>
</feature>
<keyword evidence="1" id="KW-0723">Serine/threonine-protein kinase</keyword>
<accession>A0ABP7D0P4</accession>
<keyword evidence="5" id="KW-1185">Reference proteome</keyword>